<dbReference type="GO" id="GO:0016539">
    <property type="term" value="P:intein-mediated protein splicing"/>
    <property type="evidence" value="ECO:0007669"/>
    <property type="project" value="InterPro"/>
</dbReference>
<reference evidence="2 3" key="1">
    <citation type="submission" date="2018-04" db="EMBL/GenBank/DDBJ databases">
        <title>Genomic Encyclopedia of Archaeal and Bacterial Type Strains, Phase II (KMG-II): from individual species to whole genera.</title>
        <authorList>
            <person name="Goeker M."/>
        </authorList>
    </citation>
    <scope>NUCLEOTIDE SEQUENCE [LARGE SCALE GENOMIC DNA]</scope>
    <source>
        <strain evidence="2 3">DSM 18064</strain>
    </source>
</reference>
<dbReference type="AlphaFoldDB" id="A0A2T5BP48"/>
<dbReference type="Gene3D" id="2.170.16.10">
    <property type="entry name" value="Hedgehog/Intein (Hint) domain"/>
    <property type="match status" value="1"/>
</dbReference>
<dbReference type="SUPFAM" id="SSF51294">
    <property type="entry name" value="Hedgehog/intein (Hint) domain"/>
    <property type="match status" value="1"/>
</dbReference>
<dbReference type="PROSITE" id="PS50817">
    <property type="entry name" value="INTEIN_N_TER"/>
    <property type="match status" value="1"/>
</dbReference>
<dbReference type="RefSeq" id="WP_107893419.1">
    <property type="nucleotide sequence ID" value="NZ_NHSI01000051.1"/>
</dbReference>
<organism evidence="2 3">
    <name type="scientific">Rhodovulum imhoffii</name>
    <dbReference type="NCBI Taxonomy" id="365340"/>
    <lineage>
        <taxon>Bacteria</taxon>
        <taxon>Pseudomonadati</taxon>
        <taxon>Pseudomonadota</taxon>
        <taxon>Alphaproteobacteria</taxon>
        <taxon>Rhodobacterales</taxon>
        <taxon>Paracoccaceae</taxon>
        <taxon>Rhodovulum</taxon>
    </lineage>
</organism>
<evidence type="ECO:0000313" key="2">
    <source>
        <dbReference type="EMBL" id="PTN00798.1"/>
    </source>
</evidence>
<gene>
    <name evidence="2" type="ORF">C8N32_12210</name>
</gene>
<accession>A0A2T5BP48</accession>
<keyword evidence="3" id="KW-1185">Reference proteome</keyword>
<dbReference type="CDD" id="cd00081">
    <property type="entry name" value="Hint"/>
    <property type="match status" value="1"/>
</dbReference>
<dbReference type="SMART" id="SM00306">
    <property type="entry name" value="HintN"/>
    <property type="match status" value="1"/>
</dbReference>
<proteinExistence type="predicted"/>
<evidence type="ECO:0000313" key="3">
    <source>
        <dbReference type="Proteomes" id="UP000243859"/>
    </source>
</evidence>
<comment type="caution">
    <text evidence="2">The sequence shown here is derived from an EMBL/GenBank/DDBJ whole genome shotgun (WGS) entry which is preliminary data.</text>
</comment>
<dbReference type="InterPro" id="IPR036844">
    <property type="entry name" value="Hint_dom_sf"/>
</dbReference>
<dbReference type="InterPro" id="IPR028992">
    <property type="entry name" value="Hedgehog/Intein_dom"/>
</dbReference>
<sequence length="358" mass="39336">MPTYNWNIDPSLTTNDPPGDGIYMNWAGLPDASSTSTSADTYRITILDTAPTLYLKKGGTRTFNSSETTSGYGSADDVVALDIQATDFGGTKKNKGVVTYTLRWGNADGNDSLRLKLNDSITYSLTITGPESATLRLFDASGDELRFSLIGFASVSIVCFTEGTKILTPEGEKRIESLQIGDLVETADHGPRPIRWIGKRTYYKSDLRLHPEYRPVKFRKNTLGNTRALSVSPQHRVFVDGPLVEALTGESQGALVPAKHLVNDKSVIVDTKVEEVSYYHMFFDQHEMVWANGALAESLYPGKMSLRSLAADSRREILTMFPELDRTPGEVTASYGPKARRVLKAREAREISVIPAGG</sequence>
<dbReference type="Pfam" id="PF13403">
    <property type="entry name" value="Hint_2"/>
    <property type="match status" value="1"/>
</dbReference>
<evidence type="ECO:0000259" key="1">
    <source>
        <dbReference type="SMART" id="SM00306"/>
    </source>
</evidence>
<dbReference type="OrthoDB" id="6305173at2"/>
<feature type="domain" description="Hint" evidence="1">
    <location>
        <begin position="157"/>
        <end position="271"/>
    </location>
</feature>
<dbReference type="InterPro" id="IPR003587">
    <property type="entry name" value="Hint_dom_N"/>
</dbReference>
<protein>
    <submittedName>
        <fullName evidence="2">Intein</fullName>
    </submittedName>
</protein>
<dbReference type="Proteomes" id="UP000243859">
    <property type="component" value="Unassembled WGS sequence"/>
</dbReference>
<dbReference type="InterPro" id="IPR006141">
    <property type="entry name" value="Intein_N"/>
</dbReference>
<name>A0A2T5BP48_9RHOB</name>
<dbReference type="EMBL" id="QAAA01000022">
    <property type="protein sequence ID" value="PTN00798.1"/>
    <property type="molecule type" value="Genomic_DNA"/>
</dbReference>